<dbReference type="STRING" id="381751.SAMN05444391_0301"/>
<keyword evidence="8" id="KW-0067">ATP-binding</keyword>
<dbReference type="PANTHER" id="PTHR33540">
    <property type="entry name" value="TRNA THREONYLCARBAMOYLADENOSINE BIOSYNTHESIS PROTEIN TSAE"/>
    <property type="match status" value="1"/>
</dbReference>
<evidence type="ECO:0000256" key="7">
    <source>
        <dbReference type="ARBA" id="ARBA00022741"/>
    </source>
</evidence>
<keyword evidence="4" id="KW-0963">Cytoplasm</keyword>
<evidence type="ECO:0000256" key="1">
    <source>
        <dbReference type="ARBA" id="ARBA00004496"/>
    </source>
</evidence>
<evidence type="ECO:0000256" key="4">
    <source>
        <dbReference type="ARBA" id="ARBA00022490"/>
    </source>
</evidence>
<dbReference type="SUPFAM" id="SSF52540">
    <property type="entry name" value="P-loop containing nucleoside triphosphate hydrolases"/>
    <property type="match status" value="1"/>
</dbReference>
<protein>
    <recommendedName>
        <fullName evidence="3">tRNA threonylcarbamoyladenosine biosynthesis protein TsaE</fullName>
    </recommendedName>
    <alternativeName>
        <fullName evidence="10">t(6)A37 threonylcarbamoyladenosine biosynthesis protein TsaE</fullName>
    </alternativeName>
</protein>
<dbReference type="EMBL" id="LT670846">
    <property type="protein sequence ID" value="SHK21473.1"/>
    <property type="molecule type" value="Genomic_DNA"/>
</dbReference>
<proteinExistence type="inferred from homology"/>
<dbReference type="Proteomes" id="UP000189810">
    <property type="component" value="Chromosome I"/>
</dbReference>
<dbReference type="GO" id="GO:0046872">
    <property type="term" value="F:metal ion binding"/>
    <property type="evidence" value="ECO:0007669"/>
    <property type="project" value="UniProtKB-KW"/>
</dbReference>
<dbReference type="InterPro" id="IPR027417">
    <property type="entry name" value="P-loop_NTPase"/>
</dbReference>
<gene>
    <name evidence="11" type="ORF">SAMN05444391_0301</name>
</gene>
<evidence type="ECO:0000313" key="11">
    <source>
        <dbReference type="EMBL" id="SHK21473.1"/>
    </source>
</evidence>
<evidence type="ECO:0000256" key="2">
    <source>
        <dbReference type="ARBA" id="ARBA00007599"/>
    </source>
</evidence>
<keyword evidence="12" id="KW-1185">Reference proteome</keyword>
<keyword evidence="6" id="KW-0479">Metal-binding</keyword>
<dbReference type="GO" id="GO:0005524">
    <property type="term" value="F:ATP binding"/>
    <property type="evidence" value="ECO:0007669"/>
    <property type="project" value="UniProtKB-KW"/>
</dbReference>
<dbReference type="GO" id="GO:0005737">
    <property type="term" value="C:cytoplasm"/>
    <property type="evidence" value="ECO:0007669"/>
    <property type="project" value="UniProtKB-SubCell"/>
</dbReference>
<sequence>MEFVLKDEEQTVRFVRELAKVLKGDEIICLSGPLGAGKTFIVRALVQALGLYEGYQVRSPTFTLINEYPTEKFRVFHVDLYRVKDLNLDEFLGNGLVLIEWPTPDIPCDLWIEIEILPEGRKLRIRPCSEKGSYAYSKLSDYRSERHL</sequence>
<keyword evidence="5" id="KW-0819">tRNA processing</keyword>
<dbReference type="AlphaFoldDB" id="A0A1M6QN26"/>
<evidence type="ECO:0000256" key="3">
    <source>
        <dbReference type="ARBA" id="ARBA00019010"/>
    </source>
</evidence>
<evidence type="ECO:0000256" key="10">
    <source>
        <dbReference type="ARBA" id="ARBA00032441"/>
    </source>
</evidence>
<keyword evidence="7" id="KW-0547">Nucleotide-binding</keyword>
<keyword evidence="9" id="KW-0460">Magnesium</keyword>
<name>A0A1M6QN26_9AQUI</name>
<dbReference type="NCBIfam" id="TIGR00150">
    <property type="entry name" value="T6A_YjeE"/>
    <property type="match status" value="1"/>
</dbReference>
<organism evidence="11 12">
    <name type="scientific">Thermocrinis minervae</name>
    <dbReference type="NCBI Taxonomy" id="381751"/>
    <lineage>
        <taxon>Bacteria</taxon>
        <taxon>Pseudomonadati</taxon>
        <taxon>Aquificota</taxon>
        <taxon>Aquificia</taxon>
        <taxon>Aquificales</taxon>
        <taxon>Aquificaceae</taxon>
        <taxon>Thermocrinis</taxon>
    </lineage>
</organism>
<dbReference type="GO" id="GO:0002949">
    <property type="term" value="P:tRNA threonylcarbamoyladenosine modification"/>
    <property type="evidence" value="ECO:0007669"/>
    <property type="project" value="InterPro"/>
</dbReference>
<evidence type="ECO:0000256" key="6">
    <source>
        <dbReference type="ARBA" id="ARBA00022723"/>
    </source>
</evidence>
<dbReference type="Pfam" id="PF02367">
    <property type="entry name" value="TsaE"/>
    <property type="match status" value="1"/>
</dbReference>
<evidence type="ECO:0000256" key="9">
    <source>
        <dbReference type="ARBA" id="ARBA00022842"/>
    </source>
</evidence>
<evidence type="ECO:0000313" key="12">
    <source>
        <dbReference type="Proteomes" id="UP000189810"/>
    </source>
</evidence>
<comment type="subcellular location">
    <subcellularLocation>
        <location evidence="1">Cytoplasm</location>
    </subcellularLocation>
</comment>
<dbReference type="Gene3D" id="3.40.50.300">
    <property type="entry name" value="P-loop containing nucleotide triphosphate hydrolases"/>
    <property type="match status" value="1"/>
</dbReference>
<accession>A0A1M6QN26</accession>
<dbReference type="InterPro" id="IPR003442">
    <property type="entry name" value="T6A_TsaE"/>
</dbReference>
<evidence type="ECO:0000256" key="8">
    <source>
        <dbReference type="ARBA" id="ARBA00022840"/>
    </source>
</evidence>
<comment type="similarity">
    <text evidence="2">Belongs to the TsaE family.</text>
</comment>
<reference evidence="11 12" key="1">
    <citation type="submission" date="2016-11" db="EMBL/GenBank/DDBJ databases">
        <authorList>
            <person name="Jaros S."/>
            <person name="Januszkiewicz K."/>
            <person name="Wedrychowicz H."/>
        </authorList>
    </citation>
    <scope>NUCLEOTIDE SEQUENCE [LARGE SCALE GENOMIC DNA]</scope>
    <source>
        <strain evidence="11 12">DSM 19557</strain>
    </source>
</reference>
<dbReference type="OrthoDB" id="9815896at2"/>
<dbReference type="PANTHER" id="PTHR33540:SF2">
    <property type="entry name" value="TRNA THREONYLCARBAMOYLADENOSINE BIOSYNTHESIS PROTEIN TSAE"/>
    <property type="match status" value="1"/>
</dbReference>
<evidence type="ECO:0000256" key="5">
    <source>
        <dbReference type="ARBA" id="ARBA00022694"/>
    </source>
</evidence>